<accession>A0A5D4SKJ5</accession>
<dbReference type="PANTHER" id="PTHR31480">
    <property type="entry name" value="BIFUNCTIONAL LYCOPENE CYCLASE/PHYTOENE SYNTHASE"/>
    <property type="match status" value="1"/>
</dbReference>
<comment type="caution">
    <text evidence="4">The sequence shown here is derived from an EMBL/GenBank/DDBJ whole genome shotgun (WGS) entry which is preliminary data.</text>
</comment>
<dbReference type="InterPro" id="IPR033904">
    <property type="entry name" value="Trans_IPPS_HH"/>
</dbReference>
<evidence type="ECO:0000313" key="5">
    <source>
        <dbReference type="Proteomes" id="UP000323732"/>
    </source>
</evidence>
<evidence type="ECO:0000256" key="3">
    <source>
        <dbReference type="ARBA" id="ARBA00022746"/>
    </source>
</evidence>
<dbReference type="SFLD" id="SFLDG01212">
    <property type="entry name" value="Phytoene_synthase_like"/>
    <property type="match status" value="1"/>
</dbReference>
<dbReference type="GO" id="GO:0004311">
    <property type="term" value="F:geranylgeranyl diphosphate synthase activity"/>
    <property type="evidence" value="ECO:0007669"/>
    <property type="project" value="InterPro"/>
</dbReference>
<dbReference type="PROSITE" id="PS01045">
    <property type="entry name" value="SQUALEN_PHYTOEN_SYN_2"/>
    <property type="match status" value="1"/>
</dbReference>
<dbReference type="Proteomes" id="UP000323732">
    <property type="component" value="Unassembled WGS sequence"/>
</dbReference>
<gene>
    <name evidence="4" type="ORF">FZD47_13780</name>
</gene>
<protein>
    <submittedName>
        <fullName evidence="4">Squalene/phytoene synthase family protein</fullName>
    </submittedName>
</protein>
<dbReference type="Pfam" id="PF00494">
    <property type="entry name" value="SQS_PSY"/>
    <property type="match status" value="1"/>
</dbReference>
<sequence length="292" mass="33456">MSIRRIHKRKECRSLDKAAAAYQYCEEVIKKNSATFHRAFSFLPPEKKRAVWAIYAFCRRVDDIVDEGSCPEEEVAAFEKEFAVFLEGGLPHQDVMLWTALRDVFVSFDMDSTPFFEMIEGQKMDLYKSRYYTVDELLHYSYHVASTVGLMLLPVLAPENAGQLKHGAIKLGQAMQITNILRDIGDDLKRDRVYLPAALMEKHGYKEEELQSGQLNAAFFGLFEELAKIAEQYYEEALETIHLYPPSSRTPVKGAAVLYRAILNKIRKNGYNSFGARNYVTKEEKARLLATI</sequence>
<dbReference type="InterPro" id="IPR019845">
    <property type="entry name" value="Squalene/phytoene_synthase_CS"/>
</dbReference>
<dbReference type="EMBL" id="VTES01000004">
    <property type="protein sequence ID" value="TYS62744.1"/>
    <property type="molecule type" value="Genomic_DNA"/>
</dbReference>
<dbReference type="SFLD" id="SFLDS00005">
    <property type="entry name" value="Isoprenoid_Synthase_Type_I"/>
    <property type="match status" value="1"/>
</dbReference>
<dbReference type="GO" id="GO:0051996">
    <property type="term" value="F:squalene synthase [NAD(P)H] activity"/>
    <property type="evidence" value="ECO:0007669"/>
    <property type="project" value="InterPro"/>
</dbReference>
<reference evidence="4 5" key="1">
    <citation type="submission" date="2019-08" db="EMBL/GenBank/DDBJ databases">
        <title>Bacillus genomes from the desert of Cuatro Cienegas, Coahuila.</title>
        <authorList>
            <person name="Olmedo-Alvarez G."/>
        </authorList>
    </citation>
    <scope>NUCLEOTIDE SEQUENCE [LARGE SCALE GENOMIC DNA]</scope>
    <source>
        <strain evidence="4 5">CH37_1T</strain>
    </source>
</reference>
<dbReference type="AlphaFoldDB" id="A0A5D4SKJ5"/>
<dbReference type="Gene3D" id="1.10.600.10">
    <property type="entry name" value="Farnesyl Diphosphate Synthase"/>
    <property type="match status" value="1"/>
</dbReference>
<keyword evidence="2" id="KW-0808">Transferase</keyword>
<dbReference type="CDD" id="cd00683">
    <property type="entry name" value="Trans_IPPS_HH"/>
    <property type="match status" value="1"/>
</dbReference>
<dbReference type="InterPro" id="IPR044843">
    <property type="entry name" value="Trans_IPPS_bact-type"/>
</dbReference>
<proteinExistence type="predicted"/>
<name>A0A5D4SKJ5_9BACI</name>
<evidence type="ECO:0000256" key="2">
    <source>
        <dbReference type="ARBA" id="ARBA00022679"/>
    </source>
</evidence>
<dbReference type="SFLD" id="SFLDG01018">
    <property type="entry name" value="Squalene/Phytoene_Synthase_Lik"/>
    <property type="match status" value="1"/>
</dbReference>
<organism evidence="4 5">
    <name type="scientific">Bacillus infantis</name>
    <dbReference type="NCBI Taxonomy" id="324767"/>
    <lineage>
        <taxon>Bacteria</taxon>
        <taxon>Bacillati</taxon>
        <taxon>Bacillota</taxon>
        <taxon>Bacilli</taxon>
        <taxon>Bacillales</taxon>
        <taxon>Bacillaceae</taxon>
        <taxon>Bacillus</taxon>
    </lineage>
</organism>
<evidence type="ECO:0000256" key="1">
    <source>
        <dbReference type="ARBA" id="ARBA00004829"/>
    </source>
</evidence>
<dbReference type="SUPFAM" id="SSF48576">
    <property type="entry name" value="Terpenoid synthases"/>
    <property type="match status" value="1"/>
</dbReference>
<keyword evidence="3" id="KW-0125">Carotenoid biosynthesis</keyword>
<evidence type="ECO:0000313" key="4">
    <source>
        <dbReference type="EMBL" id="TYS62744.1"/>
    </source>
</evidence>
<comment type="pathway">
    <text evidence="1">Carotenoid biosynthesis.</text>
</comment>
<dbReference type="GO" id="GO:0016117">
    <property type="term" value="P:carotenoid biosynthetic process"/>
    <property type="evidence" value="ECO:0007669"/>
    <property type="project" value="UniProtKB-KW"/>
</dbReference>
<dbReference type="InterPro" id="IPR002060">
    <property type="entry name" value="Squ/phyt_synthse"/>
</dbReference>
<dbReference type="InterPro" id="IPR008949">
    <property type="entry name" value="Isoprenoid_synthase_dom_sf"/>
</dbReference>
<dbReference type="PROSITE" id="PS01044">
    <property type="entry name" value="SQUALEN_PHYTOEN_SYN_1"/>
    <property type="match status" value="1"/>
</dbReference>